<gene>
    <name evidence="1" type="ORF">CLODIP_2_CD13231</name>
</gene>
<dbReference type="PANTHER" id="PTHR37159:SF1">
    <property type="entry name" value="GH11867P"/>
    <property type="match status" value="1"/>
</dbReference>
<reference evidence="1 2" key="1">
    <citation type="submission" date="2020-04" db="EMBL/GenBank/DDBJ databases">
        <authorList>
            <person name="Alioto T."/>
            <person name="Alioto T."/>
            <person name="Gomez Garrido J."/>
        </authorList>
    </citation>
    <scope>NUCLEOTIDE SEQUENCE [LARGE SCALE GENOMIC DNA]</scope>
</reference>
<accession>A0A8S1CVI3</accession>
<sequence>MGSIRLPSSAVDEETSTSGSVFQLVDDTTKMSEELPQCLRQFYDGRKDQTYPSKDLPHPPPWLNSRLFTRGQKFAQDHFYALAYSDIVSLIALFSLKDSLGPLIYTGNSSCVFSSFKRYVSTALRVLSWYEGDVFDPNSTAGKNILRVRNMHRLVVERLKATEPDVLAERTNIVRPLESLASVVRQDMNLVQGVDDEGHSVGTLPLNQWHSGITQFMFIGMVVTNPEKLGIVFYTEEDLEALVHLWAVLGYMIGIKDEYNLCIDGLSSFRERGKALRKACILPSLKNVDGQWEHMSRCMAQGTVAIYTPGFRSLYNTITRKGLSVAEKAEPNWIARVREKASLYHENFEYMK</sequence>
<dbReference type="EMBL" id="CADEPI010000084">
    <property type="protein sequence ID" value="CAB3373291.1"/>
    <property type="molecule type" value="Genomic_DNA"/>
</dbReference>
<dbReference type="Proteomes" id="UP000494165">
    <property type="component" value="Unassembled WGS sequence"/>
</dbReference>
<name>A0A8S1CVI3_9INSE</name>
<evidence type="ECO:0008006" key="3">
    <source>
        <dbReference type="Google" id="ProtNLM"/>
    </source>
</evidence>
<comment type="caution">
    <text evidence="1">The sequence shown here is derived from an EMBL/GenBank/DDBJ whole genome shotgun (WGS) entry which is preliminary data.</text>
</comment>
<evidence type="ECO:0000313" key="1">
    <source>
        <dbReference type="EMBL" id="CAB3373291.1"/>
    </source>
</evidence>
<dbReference type="OrthoDB" id="6361347at2759"/>
<dbReference type="AlphaFoldDB" id="A0A8S1CVI3"/>
<protein>
    <recommendedName>
        <fullName evidence="3">ER-bound oxygenase mpaB/mpaB'/Rubber oxygenase catalytic domain-containing protein</fullName>
    </recommendedName>
</protein>
<proteinExistence type="predicted"/>
<evidence type="ECO:0000313" key="2">
    <source>
        <dbReference type="Proteomes" id="UP000494165"/>
    </source>
</evidence>
<dbReference type="PANTHER" id="PTHR37159">
    <property type="entry name" value="GH11867P"/>
    <property type="match status" value="1"/>
</dbReference>
<keyword evidence="2" id="KW-1185">Reference proteome</keyword>
<organism evidence="1 2">
    <name type="scientific">Cloeon dipterum</name>
    <dbReference type="NCBI Taxonomy" id="197152"/>
    <lineage>
        <taxon>Eukaryota</taxon>
        <taxon>Metazoa</taxon>
        <taxon>Ecdysozoa</taxon>
        <taxon>Arthropoda</taxon>
        <taxon>Hexapoda</taxon>
        <taxon>Insecta</taxon>
        <taxon>Pterygota</taxon>
        <taxon>Palaeoptera</taxon>
        <taxon>Ephemeroptera</taxon>
        <taxon>Pisciforma</taxon>
        <taxon>Baetidae</taxon>
        <taxon>Cloeon</taxon>
    </lineage>
</organism>